<evidence type="ECO:0000313" key="6">
    <source>
        <dbReference type="Proteomes" id="UP000680038"/>
    </source>
</evidence>
<dbReference type="GO" id="GO:0015562">
    <property type="term" value="F:efflux transmembrane transporter activity"/>
    <property type="evidence" value="ECO:0007669"/>
    <property type="project" value="TreeGrafter"/>
</dbReference>
<organism evidence="5 6">
    <name type="scientific">Dyadobacter helix</name>
    <dbReference type="NCBI Taxonomy" id="2822344"/>
    <lineage>
        <taxon>Bacteria</taxon>
        <taxon>Pseudomonadati</taxon>
        <taxon>Bacteroidota</taxon>
        <taxon>Cytophagia</taxon>
        <taxon>Cytophagales</taxon>
        <taxon>Spirosomataceae</taxon>
        <taxon>Dyadobacter</taxon>
    </lineage>
</organism>
<name>A0A916NNM7_9BACT</name>
<dbReference type="Gene3D" id="2.40.50.100">
    <property type="match status" value="1"/>
</dbReference>
<sequence length="375" mass="40825">MKAKSTTLFTAILLMCLCACSGQEETHPVRKTLQQAVFASGHLEQEDEYVIAATAEGTILEMNMREGDNLTAGQILVRIKSDVANNQLQEAKIVYNDARQNAAPSAPQLSELRAQLGVARAQLDQDQLNYERYAALRSKNSASQLEYEKAALQYKTSKGNLLALEKNYGQVQDALRLNAEKSLQQVKTQQAVLSDYVIGTDKPGVVLDVLKKKGELVRKGEVIARIGSGSYIIKLFVAEDDIAGVHVGQKAVVQMNNFPDTTFTAVITRILPAFDQTAQSYSVEAGFVSTPPLLLSGTQLQANIIQEAARPVLVIPSSALVRGQFVQLRDGTERAVRTGQKAGSWVEVKAGLTEKDIILLPKDQNKKQGTELPGS</sequence>
<dbReference type="AlphaFoldDB" id="A0A916NNM7"/>
<dbReference type="GO" id="GO:0030313">
    <property type="term" value="C:cell envelope"/>
    <property type="evidence" value="ECO:0007669"/>
    <property type="project" value="UniProtKB-SubCell"/>
</dbReference>
<dbReference type="Pfam" id="PF25954">
    <property type="entry name" value="Beta-barrel_RND_2"/>
    <property type="match status" value="1"/>
</dbReference>
<evidence type="ECO:0000313" key="5">
    <source>
        <dbReference type="EMBL" id="CAG5015955.1"/>
    </source>
</evidence>
<feature type="domain" description="CusB-like beta-barrel" evidence="4">
    <location>
        <begin position="236"/>
        <end position="283"/>
    </location>
</feature>
<dbReference type="Gene3D" id="2.40.30.170">
    <property type="match status" value="1"/>
</dbReference>
<dbReference type="Proteomes" id="UP000680038">
    <property type="component" value="Unassembled WGS sequence"/>
</dbReference>
<dbReference type="GO" id="GO:0019898">
    <property type="term" value="C:extrinsic component of membrane"/>
    <property type="evidence" value="ECO:0007669"/>
    <property type="project" value="InterPro"/>
</dbReference>
<gene>
    <name evidence="5" type="ORF">DYBT9275_05449</name>
</gene>
<evidence type="ECO:0000256" key="1">
    <source>
        <dbReference type="ARBA" id="ARBA00023054"/>
    </source>
</evidence>
<comment type="caution">
    <text evidence="5">The sequence shown here is derived from an EMBL/GenBank/DDBJ whole genome shotgun (WGS) entry which is preliminary data.</text>
</comment>
<evidence type="ECO:0000259" key="4">
    <source>
        <dbReference type="Pfam" id="PF25954"/>
    </source>
</evidence>
<dbReference type="GO" id="GO:1990281">
    <property type="term" value="C:efflux pump complex"/>
    <property type="evidence" value="ECO:0007669"/>
    <property type="project" value="TreeGrafter"/>
</dbReference>
<proteinExistence type="predicted"/>
<dbReference type="EMBL" id="CAJRAF010000004">
    <property type="protein sequence ID" value="CAG5015955.1"/>
    <property type="molecule type" value="Genomic_DNA"/>
</dbReference>
<dbReference type="GO" id="GO:1990961">
    <property type="term" value="P:xenobiotic detoxification by transmembrane export across the plasma membrane"/>
    <property type="evidence" value="ECO:0007669"/>
    <property type="project" value="InterPro"/>
</dbReference>
<dbReference type="Gene3D" id="6.10.140.1990">
    <property type="match status" value="1"/>
</dbReference>
<dbReference type="GO" id="GO:1990195">
    <property type="term" value="C:macrolide transmembrane transporter complex"/>
    <property type="evidence" value="ECO:0007669"/>
    <property type="project" value="InterPro"/>
</dbReference>
<dbReference type="Gene3D" id="2.40.420.20">
    <property type="match status" value="1"/>
</dbReference>
<keyword evidence="1 2" id="KW-0175">Coiled coil</keyword>
<keyword evidence="3" id="KW-0732">Signal</keyword>
<accession>A0A916NNM7</accession>
<evidence type="ECO:0000256" key="2">
    <source>
        <dbReference type="SAM" id="Coils"/>
    </source>
</evidence>
<dbReference type="InterPro" id="IPR030190">
    <property type="entry name" value="MacA_alpha-hairpin_sf"/>
</dbReference>
<dbReference type="PANTHER" id="PTHR30469:SF15">
    <property type="entry name" value="HLYD FAMILY OF SECRETION PROTEINS"/>
    <property type="match status" value="1"/>
</dbReference>
<keyword evidence="6" id="KW-1185">Reference proteome</keyword>
<dbReference type="PANTHER" id="PTHR30469">
    <property type="entry name" value="MULTIDRUG RESISTANCE PROTEIN MDTA"/>
    <property type="match status" value="1"/>
</dbReference>
<dbReference type="SUPFAM" id="SSF111369">
    <property type="entry name" value="HlyD-like secretion proteins"/>
    <property type="match status" value="1"/>
</dbReference>
<feature type="signal peptide" evidence="3">
    <location>
        <begin position="1"/>
        <end position="21"/>
    </location>
</feature>
<feature type="coiled-coil region" evidence="2">
    <location>
        <begin position="81"/>
        <end position="129"/>
    </location>
</feature>
<feature type="chain" id="PRO_5037364990" description="CusB-like beta-barrel domain-containing protein" evidence="3">
    <location>
        <begin position="22"/>
        <end position="375"/>
    </location>
</feature>
<evidence type="ECO:0000256" key="3">
    <source>
        <dbReference type="SAM" id="SignalP"/>
    </source>
</evidence>
<reference evidence="5" key="1">
    <citation type="submission" date="2021-04" db="EMBL/GenBank/DDBJ databases">
        <authorList>
            <person name="Rodrigo-Torres L."/>
            <person name="Arahal R. D."/>
            <person name="Lucena T."/>
        </authorList>
    </citation>
    <scope>NUCLEOTIDE SEQUENCE</scope>
    <source>
        <strain evidence="5">CECT 9275</strain>
    </source>
</reference>
<protein>
    <recommendedName>
        <fullName evidence="4">CusB-like beta-barrel domain-containing protein</fullName>
    </recommendedName>
</protein>
<dbReference type="InterPro" id="IPR058792">
    <property type="entry name" value="Beta-barrel_RND_2"/>
</dbReference>
<dbReference type="RefSeq" id="WP_215241838.1">
    <property type="nucleotide sequence ID" value="NZ_CAJRAF010000004.1"/>
</dbReference>